<dbReference type="EMBL" id="AMZH03018609">
    <property type="protein sequence ID" value="RRT41401.1"/>
    <property type="molecule type" value="Genomic_DNA"/>
</dbReference>
<evidence type="ECO:0000313" key="2">
    <source>
        <dbReference type="Proteomes" id="UP000287651"/>
    </source>
</evidence>
<dbReference type="Proteomes" id="UP000287651">
    <property type="component" value="Unassembled WGS sequence"/>
</dbReference>
<dbReference type="AlphaFoldDB" id="A0A426XPN2"/>
<gene>
    <name evidence="1" type="ORF">B296_00057861</name>
</gene>
<reference evidence="1 2" key="1">
    <citation type="journal article" date="2014" name="Agronomy (Basel)">
        <title>A Draft Genome Sequence for Ensete ventricosum, the Drought-Tolerant Tree Against Hunger.</title>
        <authorList>
            <person name="Harrison J."/>
            <person name="Moore K.A."/>
            <person name="Paszkiewicz K."/>
            <person name="Jones T."/>
            <person name="Grant M."/>
            <person name="Ambacheew D."/>
            <person name="Muzemil S."/>
            <person name="Studholme D.J."/>
        </authorList>
    </citation>
    <scope>NUCLEOTIDE SEQUENCE [LARGE SCALE GENOMIC DNA]</scope>
</reference>
<proteinExistence type="predicted"/>
<protein>
    <submittedName>
        <fullName evidence="1">Uncharacterized protein</fullName>
    </submittedName>
</protein>
<organism evidence="1 2">
    <name type="scientific">Ensete ventricosum</name>
    <name type="common">Abyssinian banana</name>
    <name type="synonym">Musa ensete</name>
    <dbReference type="NCBI Taxonomy" id="4639"/>
    <lineage>
        <taxon>Eukaryota</taxon>
        <taxon>Viridiplantae</taxon>
        <taxon>Streptophyta</taxon>
        <taxon>Embryophyta</taxon>
        <taxon>Tracheophyta</taxon>
        <taxon>Spermatophyta</taxon>
        <taxon>Magnoliopsida</taxon>
        <taxon>Liliopsida</taxon>
        <taxon>Zingiberales</taxon>
        <taxon>Musaceae</taxon>
        <taxon>Ensete</taxon>
    </lineage>
</organism>
<sequence length="132" mass="14030">MGLVVTSTLPPHRSINPKPFALFKRSLSPHCPYAGGSVAHRHRLLAASARKRALQPLGDNPCELCPRVTAIAGGRCDACVRPYGCHAAGDCPCGSLPVQRALTTTDRPYRGLAVAGHSYRGPGRNRLPLQVA</sequence>
<accession>A0A426XPN2</accession>
<comment type="caution">
    <text evidence="1">The sequence shown here is derived from an EMBL/GenBank/DDBJ whole genome shotgun (WGS) entry which is preliminary data.</text>
</comment>
<evidence type="ECO:0000313" key="1">
    <source>
        <dbReference type="EMBL" id="RRT41401.1"/>
    </source>
</evidence>
<name>A0A426XPN2_ENSVE</name>